<dbReference type="Proteomes" id="UP000581206">
    <property type="component" value="Unassembled WGS sequence"/>
</dbReference>
<dbReference type="InterPro" id="IPR001345">
    <property type="entry name" value="PG/BPGM_mutase_AS"/>
</dbReference>
<dbReference type="SMART" id="SM00855">
    <property type="entry name" value="PGAM"/>
    <property type="match status" value="1"/>
</dbReference>
<comment type="caution">
    <text evidence="2">The sequence shown here is derived from an EMBL/GenBank/DDBJ whole genome shotgun (WGS) entry which is preliminary data.</text>
</comment>
<evidence type="ECO:0000313" key="3">
    <source>
        <dbReference type="Proteomes" id="UP000581206"/>
    </source>
</evidence>
<dbReference type="Pfam" id="PF00300">
    <property type="entry name" value="His_Phos_1"/>
    <property type="match status" value="1"/>
</dbReference>
<dbReference type="GO" id="GO:0005737">
    <property type="term" value="C:cytoplasm"/>
    <property type="evidence" value="ECO:0007669"/>
    <property type="project" value="TreeGrafter"/>
</dbReference>
<sequence>MTSRVTMRLHLIRHGQTPSNLTHALDTDEPGAPLTPEGERQARAVGRVFANRPLAAVYASHLTRARQTAAQVARPHGLEVQLRQGLREILAGDLEMRTDPASVQQYLGTMIAWAAGDLDRVMPGGEDGHRTLERYDRVVAEVAGTGVPEAALVSHGAIIRLWAVTRGANLDPAEAAERWLDNTGVVTLEGTPGDWQVTAWQDEVVPHASAVPGDGPGGRPVPLT</sequence>
<keyword evidence="3" id="KW-1185">Reference proteome</keyword>
<dbReference type="PROSITE" id="PS00175">
    <property type="entry name" value="PG_MUTASE"/>
    <property type="match status" value="1"/>
</dbReference>
<reference evidence="2 3" key="1">
    <citation type="submission" date="2020-04" db="EMBL/GenBank/DDBJ databases">
        <title>MicrobeNet Type strains.</title>
        <authorList>
            <person name="Nicholson A.C."/>
        </authorList>
    </citation>
    <scope>NUCLEOTIDE SEQUENCE [LARGE SCALE GENOMIC DNA]</scope>
    <source>
        <strain evidence="2 3">ATCC BAA-788</strain>
    </source>
</reference>
<dbReference type="SUPFAM" id="SSF53254">
    <property type="entry name" value="Phosphoglycerate mutase-like"/>
    <property type="match status" value="1"/>
</dbReference>
<dbReference type="InterPro" id="IPR029033">
    <property type="entry name" value="His_PPase_superfam"/>
</dbReference>
<dbReference type="InterPro" id="IPR050275">
    <property type="entry name" value="PGM_Phosphatase"/>
</dbReference>
<dbReference type="Gene3D" id="3.40.50.1240">
    <property type="entry name" value="Phosphoglycerate mutase-like"/>
    <property type="match status" value="1"/>
</dbReference>
<dbReference type="EMBL" id="JAAXOX010000001">
    <property type="protein sequence ID" value="NKY21679.1"/>
    <property type="molecule type" value="Genomic_DNA"/>
</dbReference>
<protein>
    <submittedName>
        <fullName evidence="2">Histidine phosphatase family protein</fullName>
    </submittedName>
</protein>
<dbReference type="AlphaFoldDB" id="A0A7X6KTH4"/>
<organism evidence="2 3">
    <name type="scientific">Cellulomonas denverensis</name>
    <dbReference type="NCBI Taxonomy" id="264297"/>
    <lineage>
        <taxon>Bacteria</taxon>
        <taxon>Bacillati</taxon>
        <taxon>Actinomycetota</taxon>
        <taxon>Actinomycetes</taxon>
        <taxon>Micrococcales</taxon>
        <taxon>Cellulomonadaceae</taxon>
        <taxon>Cellulomonas</taxon>
    </lineage>
</organism>
<proteinExistence type="predicted"/>
<dbReference type="PANTHER" id="PTHR48100:SF58">
    <property type="entry name" value="PE-PGRS FAMILY PROTEIN PE_PGRS11"/>
    <property type="match status" value="1"/>
</dbReference>
<feature type="region of interest" description="Disordered" evidence="1">
    <location>
        <begin position="15"/>
        <end position="37"/>
    </location>
</feature>
<dbReference type="InterPro" id="IPR013078">
    <property type="entry name" value="His_Pase_superF_clade-1"/>
</dbReference>
<dbReference type="GO" id="GO:0016791">
    <property type="term" value="F:phosphatase activity"/>
    <property type="evidence" value="ECO:0007669"/>
    <property type="project" value="TreeGrafter"/>
</dbReference>
<gene>
    <name evidence="2" type="ORF">HGA03_03260</name>
</gene>
<accession>A0A7X6KTH4</accession>
<name>A0A7X6KTH4_9CELL</name>
<evidence type="ECO:0000256" key="1">
    <source>
        <dbReference type="SAM" id="MobiDB-lite"/>
    </source>
</evidence>
<dbReference type="PANTHER" id="PTHR48100">
    <property type="entry name" value="BROAD-SPECIFICITY PHOSPHATASE YOR283W-RELATED"/>
    <property type="match status" value="1"/>
</dbReference>
<evidence type="ECO:0000313" key="2">
    <source>
        <dbReference type="EMBL" id="NKY21679.1"/>
    </source>
</evidence>
<dbReference type="CDD" id="cd07067">
    <property type="entry name" value="HP_PGM_like"/>
    <property type="match status" value="1"/>
</dbReference>